<dbReference type="AlphaFoldDB" id="A0A849VJN1"/>
<protein>
    <recommendedName>
        <fullName evidence="4">Tripartite tricarboxylate transporter family receptor</fullName>
    </recommendedName>
</protein>
<evidence type="ECO:0008006" key="4">
    <source>
        <dbReference type="Google" id="ProtNLM"/>
    </source>
</evidence>
<gene>
    <name evidence="2" type="ORF">HQ945_01825</name>
</gene>
<evidence type="ECO:0000256" key="1">
    <source>
        <dbReference type="ARBA" id="ARBA00006987"/>
    </source>
</evidence>
<reference evidence="2 3" key="1">
    <citation type="submission" date="2020-05" db="EMBL/GenBank/DDBJ databases">
        <authorList>
            <person name="Kim M.K."/>
        </authorList>
    </citation>
    <scope>NUCLEOTIDE SEQUENCE [LARGE SCALE GENOMIC DNA]</scope>
    <source>
        <strain evidence="2 3">BT25</strain>
    </source>
</reference>
<dbReference type="EMBL" id="JABUMX010000001">
    <property type="protein sequence ID" value="NTS29981.1"/>
    <property type="molecule type" value="Genomic_DNA"/>
</dbReference>
<name>A0A849VJN1_9HYPH</name>
<dbReference type="Gene3D" id="3.40.190.150">
    <property type="entry name" value="Bordetella uptake gene, domain 1"/>
    <property type="match status" value="1"/>
</dbReference>
<evidence type="ECO:0000313" key="2">
    <source>
        <dbReference type="EMBL" id="NTS29981.1"/>
    </source>
</evidence>
<dbReference type="Proteomes" id="UP000550508">
    <property type="component" value="Unassembled WGS sequence"/>
</dbReference>
<keyword evidence="3" id="KW-1185">Reference proteome</keyword>
<accession>A0A849VJN1</accession>
<comment type="similarity">
    <text evidence="1">Belongs to the UPF0065 (bug) family.</text>
</comment>
<comment type="caution">
    <text evidence="2">The sequence shown here is derived from an EMBL/GenBank/DDBJ whole genome shotgun (WGS) entry which is preliminary data.</text>
</comment>
<evidence type="ECO:0000313" key="3">
    <source>
        <dbReference type="Proteomes" id="UP000550508"/>
    </source>
</evidence>
<sequence>MPSTRQQRQVVSRIHVVTLVPPFAAGGSTDVVARVIAAKMSGLLGQQVIVHNMDGGDTSLGASFVARAEPDGYKDHALIFWNIVLTVRCSQGHLTSMPDNFRVNWLGGR</sequence>
<dbReference type="PANTHER" id="PTHR42928">
    <property type="entry name" value="TRICARBOXYLATE-BINDING PROTEIN"/>
    <property type="match status" value="1"/>
</dbReference>
<proteinExistence type="inferred from homology"/>
<organism evidence="2 3">
    <name type="scientific">Phyllobacterium pellucidum</name>
    <dbReference type="NCBI Taxonomy" id="2740464"/>
    <lineage>
        <taxon>Bacteria</taxon>
        <taxon>Pseudomonadati</taxon>
        <taxon>Pseudomonadota</taxon>
        <taxon>Alphaproteobacteria</taxon>
        <taxon>Hyphomicrobiales</taxon>
        <taxon>Phyllobacteriaceae</taxon>
        <taxon>Phyllobacterium</taxon>
    </lineage>
</organism>
<dbReference type="InterPro" id="IPR005064">
    <property type="entry name" value="BUG"/>
</dbReference>
<dbReference type="PANTHER" id="PTHR42928:SF5">
    <property type="entry name" value="BLR1237 PROTEIN"/>
    <property type="match status" value="1"/>
</dbReference>
<dbReference type="InterPro" id="IPR042100">
    <property type="entry name" value="Bug_dom1"/>
</dbReference>